<dbReference type="InterPro" id="IPR025345">
    <property type="entry name" value="DUF4249"/>
</dbReference>
<protein>
    <submittedName>
        <fullName evidence="1">DUF4249 domain-containing protein</fullName>
    </submittedName>
</protein>
<dbReference type="RefSeq" id="WP_169531748.1">
    <property type="nucleotide sequence ID" value="NZ_JABBGH010000002.1"/>
</dbReference>
<proteinExistence type="predicted"/>
<sequence>MSLYPRFFLRLSLGAILLGLGGCVESYVPDVATPTTSYLVVDGFINGNGATRIHLARTIALATTSSPPAEKGARLFIFDDQGTRYALTERSAGFYQSDSLLLNPARQYQLRITTAGSGAANYESDLVPLKVTPAIDKLDYYVAGDQVQLRVSTHDATAQSRYYRWSFVETWEFNAAFHSNIEYYAKPGPGQAIISARSTPIYTCWRTERPTDIVQTTSAQLSQDALTDYVVRTIPARAERFKVRYSVLVSEYVETAPEFAYNELLRKNTEAVGTINDPLPVQLTGNVHRVGNAEPVLGYVGAHTLRQQRLFISRADLPARALEDYDTPYNTCQANISYYCDPQGTCDKLGVYDLFRLPAYIPLDFASDAGGDGILGASAECADCRLRGSNVKPSFW</sequence>
<dbReference type="EMBL" id="JABBGH010000002">
    <property type="protein sequence ID" value="NML66083.1"/>
    <property type="molecule type" value="Genomic_DNA"/>
</dbReference>
<dbReference type="AlphaFoldDB" id="A0A7Y0AEW8"/>
<organism evidence="1 2">
    <name type="scientific">Hymenobacter polaris</name>
    <dbReference type="NCBI Taxonomy" id="2682546"/>
    <lineage>
        <taxon>Bacteria</taxon>
        <taxon>Pseudomonadati</taxon>
        <taxon>Bacteroidota</taxon>
        <taxon>Cytophagia</taxon>
        <taxon>Cytophagales</taxon>
        <taxon>Hymenobacteraceae</taxon>
        <taxon>Hymenobacter</taxon>
    </lineage>
</organism>
<evidence type="ECO:0000313" key="2">
    <source>
        <dbReference type="Proteomes" id="UP000559626"/>
    </source>
</evidence>
<reference evidence="1 2" key="1">
    <citation type="submission" date="2020-04" db="EMBL/GenBank/DDBJ databases">
        <title>Hymenobacter polaris sp. nov., isolated from Arctic soil.</title>
        <authorList>
            <person name="Dahal R.H."/>
        </authorList>
    </citation>
    <scope>NUCLEOTIDE SEQUENCE [LARGE SCALE GENOMIC DNA]</scope>
    <source>
        <strain evidence="1 2">RP-2-7</strain>
    </source>
</reference>
<accession>A0A7Y0AEW8</accession>
<dbReference type="Pfam" id="PF14054">
    <property type="entry name" value="DUF4249"/>
    <property type="match status" value="1"/>
</dbReference>
<gene>
    <name evidence="1" type="ORF">HHL22_12790</name>
</gene>
<name>A0A7Y0AEW8_9BACT</name>
<dbReference type="Proteomes" id="UP000559626">
    <property type="component" value="Unassembled WGS sequence"/>
</dbReference>
<comment type="caution">
    <text evidence="1">The sequence shown here is derived from an EMBL/GenBank/DDBJ whole genome shotgun (WGS) entry which is preliminary data.</text>
</comment>
<dbReference type="PROSITE" id="PS51257">
    <property type="entry name" value="PROKAR_LIPOPROTEIN"/>
    <property type="match status" value="1"/>
</dbReference>
<evidence type="ECO:0000313" key="1">
    <source>
        <dbReference type="EMBL" id="NML66083.1"/>
    </source>
</evidence>
<keyword evidence="2" id="KW-1185">Reference proteome</keyword>